<accession>A0ABX5LPB6</accession>
<dbReference type="Gene3D" id="2.40.10.10">
    <property type="entry name" value="Trypsin-like serine proteases"/>
    <property type="match status" value="2"/>
</dbReference>
<dbReference type="Proteomes" id="UP000245523">
    <property type="component" value="Unassembled WGS sequence"/>
</dbReference>
<reference evidence="1 2" key="1">
    <citation type="submission" date="2018-05" db="EMBL/GenBank/DDBJ databases">
        <title>Animal gut microbial communities from fecal samples from Wisconsin, USA.</title>
        <authorList>
            <person name="Neumann A."/>
        </authorList>
    </citation>
    <scope>NUCLEOTIDE SEQUENCE [LARGE SCALE GENOMIC DNA]</scope>
    <source>
        <strain evidence="1 2">UWS4</strain>
    </source>
</reference>
<gene>
    <name evidence="1" type="ORF">B0H50_10326</name>
</gene>
<protein>
    <submittedName>
        <fullName evidence="1">Trypsin-like peptidase</fullName>
    </submittedName>
</protein>
<dbReference type="InterPro" id="IPR009003">
    <property type="entry name" value="Peptidase_S1_PA"/>
</dbReference>
<dbReference type="Pfam" id="PF13365">
    <property type="entry name" value="Trypsin_2"/>
    <property type="match status" value="1"/>
</dbReference>
<evidence type="ECO:0000313" key="2">
    <source>
        <dbReference type="Proteomes" id="UP000245523"/>
    </source>
</evidence>
<dbReference type="SUPFAM" id="SSF50494">
    <property type="entry name" value="Trypsin-like serine proteases"/>
    <property type="match status" value="1"/>
</dbReference>
<evidence type="ECO:0000313" key="1">
    <source>
        <dbReference type="EMBL" id="PWL03734.1"/>
    </source>
</evidence>
<name>A0ABX5LPB6_9BACT</name>
<sequence length="341" mass="37717">MQRENQNFFKILFWILGILLFSSGNLWGDFSFSFRYAIAGMGLYDDEKEDYTKSFTDIDSAGTGSINISIEDSSLLIKIKDLEYSMIVDAFDEDKNRDDENVIIFTLHDADNARYFLICAPRYINFAKFEEWKINLGGVKILNSTKPAKDEKSTAQGSAVAIAPDILITNSHVIKDLSSVAIYLNGKYIPTDGFSKIAELSNDVLDLAILKVNGVTLNSCPISNEQPKLGSEILVYGYPQIELQGMELKVTKGIVSGKNGLLGDKSTFQMDAAIQPGNSGGPIVYNGKILGLATLMLINSQNVNVGIKATKIRNFLEFYEVTPKATTNDFEKCTYLLIGEK</sequence>
<dbReference type="PANTHER" id="PTHR43019">
    <property type="entry name" value="SERINE ENDOPROTEASE DEGS"/>
    <property type="match status" value="1"/>
</dbReference>
<dbReference type="InterPro" id="IPR001940">
    <property type="entry name" value="Peptidase_S1C"/>
</dbReference>
<dbReference type="PANTHER" id="PTHR43019:SF23">
    <property type="entry name" value="PROTEASE DO-LIKE 5, CHLOROPLASTIC"/>
    <property type="match status" value="1"/>
</dbReference>
<proteinExistence type="predicted"/>
<dbReference type="PRINTS" id="PR00834">
    <property type="entry name" value="PROTEASES2C"/>
</dbReference>
<dbReference type="InterPro" id="IPR043504">
    <property type="entry name" value="Peptidase_S1_PA_chymotrypsin"/>
</dbReference>
<keyword evidence="2" id="KW-1185">Reference proteome</keyword>
<comment type="caution">
    <text evidence="1">The sequence shown here is derived from an EMBL/GenBank/DDBJ whole genome shotgun (WGS) entry which is preliminary data.</text>
</comment>
<dbReference type="EMBL" id="QGHD01000003">
    <property type="protein sequence ID" value="PWL03734.1"/>
    <property type="molecule type" value="Genomic_DNA"/>
</dbReference>
<organism evidence="1 2">
    <name type="scientific">Hallerella porci</name>
    <dbReference type="NCBI Taxonomy" id="1945871"/>
    <lineage>
        <taxon>Bacteria</taxon>
        <taxon>Pseudomonadati</taxon>
        <taxon>Fibrobacterota</taxon>
        <taxon>Fibrobacteria</taxon>
        <taxon>Fibrobacterales</taxon>
        <taxon>Fibrobacteraceae</taxon>
        <taxon>Hallerella</taxon>
    </lineage>
</organism>